<feature type="compositionally biased region" description="Acidic residues" evidence="1">
    <location>
        <begin position="515"/>
        <end position="526"/>
    </location>
</feature>
<feature type="compositionally biased region" description="Acidic residues" evidence="1">
    <location>
        <begin position="533"/>
        <end position="546"/>
    </location>
</feature>
<dbReference type="Proteomes" id="UP001212841">
    <property type="component" value="Unassembled WGS sequence"/>
</dbReference>
<evidence type="ECO:0000313" key="4">
    <source>
        <dbReference type="Proteomes" id="UP001212841"/>
    </source>
</evidence>
<feature type="domain" description="FH2" evidence="2">
    <location>
        <begin position="1"/>
        <end position="415"/>
    </location>
</feature>
<gene>
    <name evidence="3" type="ORF">HK097_011344</name>
</gene>
<dbReference type="GO" id="GO:0005856">
    <property type="term" value="C:cytoskeleton"/>
    <property type="evidence" value="ECO:0007669"/>
    <property type="project" value="TreeGrafter"/>
</dbReference>
<dbReference type="SMART" id="SM00498">
    <property type="entry name" value="FH2"/>
    <property type="match status" value="1"/>
</dbReference>
<feature type="region of interest" description="Disordered" evidence="1">
    <location>
        <begin position="488"/>
        <end position="556"/>
    </location>
</feature>
<dbReference type="Gene3D" id="1.20.58.2220">
    <property type="entry name" value="Formin, FH2 domain"/>
    <property type="match status" value="1"/>
</dbReference>
<dbReference type="EMBL" id="JADGJD010000923">
    <property type="protein sequence ID" value="KAJ3047647.1"/>
    <property type="molecule type" value="Genomic_DNA"/>
</dbReference>
<proteinExistence type="predicted"/>
<reference evidence="3" key="1">
    <citation type="submission" date="2020-05" db="EMBL/GenBank/DDBJ databases">
        <title>Phylogenomic resolution of chytrid fungi.</title>
        <authorList>
            <person name="Stajich J.E."/>
            <person name="Amses K."/>
            <person name="Simmons R."/>
            <person name="Seto K."/>
            <person name="Myers J."/>
            <person name="Bonds A."/>
            <person name="Quandt C.A."/>
            <person name="Barry K."/>
            <person name="Liu P."/>
            <person name="Grigoriev I."/>
            <person name="Longcore J.E."/>
            <person name="James T.Y."/>
        </authorList>
    </citation>
    <scope>NUCLEOTIDE SEQUENCE</scope>
    <source>
        <strain evidence="3">JEL0318</strain>
    </source>
</reference>
<accession>A0AAD5S9B3</accession>
<dbReference type="GO" id="GO:0005737">
    <property type="term" value="C:cytoplasm"/>
    <property type="evidence" value="ECO:0007669"/>
    <property type="project" value="TreeGrafter"/>
</dbReference>
<dbReference type="PANTHER" id="PTHR45920">
    <property type="entry name" value="FORMIN HOMOLOGY 2 DOMAIN CONTAINING, ISOFORM I"/>
    <property type="match status" value="1"/>
</dbReference>
<dbReference type="GO" id="GO:0051015">
    <property type="term" value="F:actin filament binding"/>
    <property type="evidence" value="ECO:0007669"/>
    <property type="project" value="TreeGrafter"/>
</dbReference>
<organism evidence="3 4">
    <name type="scientific">Rhizophlyctis rosea</name>
    <dbReference type="NCBI Taxonomy" id="64517"/>
    <lineage>
        <taxon>Eukaryota</taxon>
        <taxon>Fungi</taxon>
        <taxon>Fungi incertae sedis</taxon>
        <taxon>Chytridiomycota</taxon>
        <taxon>Chytridiomycota incertae sedis</taxon>
        <taxon>Chytridiomycetes</taxon>
        <taxon>Rhizophlyctidales</taxon>
        <taxon>Rhizophlyctidaceae</taxon>
        <taxon>Rhizophlyctis</taxon>
    </lineage>
</organism>
<evidence type="ECO:0000313" key="3">
    <source>
        <dbReference type="EMBL" id="KAJ3047647.1"/>
    </source>
</evidence>
<dbReference type="Pfam" id="PF02181">
    <property type="entry name" value="FH2"/>
    <property type="match status" value="1"/>
</dbReference>
<sequence length="576" mass="64958">MQTGDGEGEAGAGIQVDVKKFEELFCIVPGDQKKPSQSAPKLVAKNQFKTLLDLRRAQNISIGLARYTRKGLTTVSLAAAIRDMDENILSIDDLATIQNLLPTPEERQLLELYEKTPREEGALPLAPAEQFLLDCMKQGGGGTEMERWLKAFLFRLQLNIEVDDIRTKVEKMHRVVRNLRKSEKLKILLRTVLELGNLTNYQYSAGGGGGGFRPWMGKEARALGFKIDGLARLKDVKSADGKWSLMNFLVDMCFEGRPEVLDLVKEEFGELKVVRHFDVRDLAGRVCGLEETLEGLRRGVGKAGVEWVEGKLKPLLEGSERVLEGLRGELESFAVDWRDAAKYLGEDVDEYATIIEEKGKKGGNGDAAAAGKKQPSHVFMTLDLFFQGYEDAVGQHRRRRDEEERRKKREIAKKEEKERKERLKREREAREAMEQENKDIPAVVEEVKVEGPKVVIADVQRPVELERKPSVVQSRKEEAKEMMKRFSVMQLNPPDLDGEDDDTDVGESPKPSPDSFEERDLDDEEGVVGMEVVLEENDYGSDVEDDGERRGRERDPLARTLGVCDGCFMPLEDCEC</sequence>
<dbReference type="InterPro" id="IPR015425">
    <property type="entry name" value="FH2_Formin"/>
</dbReference>
<protein>
    <recommendedName>
        <fullName evidence="2">FH2 domain-containing protein</fullName>
    </recommendedName>
</protein>
<dbReference type="PROSITE" id="PS51444">
    <property type="entry name" value="FH2"/>
    <property type="match status" value="1"/>
</dbReference>
<feature type="compositionally biased region" description="Acidic residues" evidence="1">
    <location>
        <begin position="496"/>
        <end position="505"/>
    </location>
</feature>
<dbReference type="GO" id="GO:0030866">
    <property type="term" value="P:cortical actin cytoskeleton organization"/>
    <property type="evidence" value="ECO:0007669"/>
    <property type="project" value="TreeGrafter"/>
</dbReference>
<feature type="region of interest" description="Disordered" evidence="1">
    <location>
        <begin position="415"/>
        <end position="436"/>
    </location>
</feature>
<dbReference type="AlphaFoldDB" id="A0AAD5S9B3"/>
<comment type="caution">
    <text evidence="3">The sequence shown here is derived from an EMBL/GenBank/DDBJ whole genome shotgun (WGS) entry which is preliminary data.</text>
</comment>
<evidence type="ECO:0000256" key="1">
    <source>
        <dbReference type="SAM" id="MobiDB-lite"/>
    </source>
</evidence>
<dbReference type="SUPFAM" id="SSF101447">
    <property type="entry name" value="Formin homology 2 domain (FH2 domain)"/>
    <property type="match status" value="1"/>
</dbReference>
<dbReference type="InterPro" id="IPR042201">
    <property type="entry name" value="FH2_Formin_sf"/>
</dbReference>
<keyword evidence="4" id="KW-1185">Reference proteome</keyword>
<name>A0AAD5S9B3_9FUNG</name>
<feature type="compositionally biased region" description="Basic and acidic residues" evidence="1">
    <location>
        <begin position="547"/>
        <end position="556"/>
    </location>
</feature>
<dbReference type="PANTHER" id="PTHR45920:SF7">
    <property type="entry name" value="FORMIN-G"/>
    <property type="match status" value="1"/>
</dbReference>
<evidence type="ECO:0000259" key="2">
    <source>
        <dbReference type="PROSITE" id="PS51444"/>
    </source>
</evidence>